<gene>
    <name evidence="7" type="ORF">MECH1_V1_2861</name>
</gene>
<evidence type="ECO:0000256" key="5">
    <source>
        <dbReference type="SAM" id="MobiDB-lite"/>
    </source>
</evidence>
<name>A0ABP1CBM2_9GAMM</name>
<keyword evidence="4 7" id="KW-0238">DNA-binding</keyword>
<dbReference type="Proteomes" id="UP001497493">
    <property type="component" value="Chromosome"/>
</dbReference>
<evidence type="ECO:0000313" key="8">
    <source>
        <dbReference type="Proteomes" id="UP001497493"/>
    </source>
</evidence>
<comment type="subcellular location">
    <subcellularLocation>
        <location evidence="1">Cytoplasm</location>
        <location evidence="1">Nucleoid</location>
    </subcellularLocation>
</comment>
<organism evidence="7 8">
    <name type="scientific">Candidatus Methylocalor cossyra</name>
    <dbReference type="NCBI Taxonomy" id="3108543"/>
    <lineage>
        <taxon>Bacteria</taxon>
        <taxon>Pseudomonadati</taxon>
        <taxon>Pseudomonadota</taxon>
        <taxon>Gammaproteobacteria</taxon>
        <taxon>Methylococcales</taxon>
        <taxon>Methylococcaceae</taxon>
        <taxon>Candidatus Methylocalor</taxon>
    </lineage>
</organism>
<protein>
    <submittedName>
        <fullName evidence="7">DNA-binding protein H-NS</fullName>
    </submittedName>
</protein>
<feature type="domain" description="DNA-binding protein H-NS-like C-terminal" evidence="6">
    <location>
        <begin position="60"/>
        <end position="105"/>
    </location>
</feature>
<dbReference type="PANTHER" id="PTHR38097">
    <property type="match status" value="1"/>
</dbReference>
<dbReference type="SUPFAM" id="SSF81273">
    <property type="entry name" value="H-NS histone-like proteins"/>
    <property type="match status" value="1"/>
</dbReference>
<dbReference type="Gene3D" id="4.10.430.10">
    <property type="entry name" value="Histone-like protein H-NS, C-terminal domain"/>
    <property type="match status" value="1"/>
</dbReference>
<dbReference type="InterPro" id="IPR027444">
    <property type="entry name" value="H-NS_C_dom"/>
</dbReference>
<evidence type="ECO:0000256" key="4">
    <source>
        <dbReference type="ARBA" id="ARBA00023125"/>
    </source>
</evidence>
<comment type="similarity">
    <text evidence="2">Belongs to the histone-like protein H-NS family.</text>
</comment>
<dbReference type="PANTHER" id="PTHR38097:SF2">
    <property type="entry name" value="DNA-BINDING PROTEIN STPA"/>
    <property type="match status" value="1"/>
</dbReference>
<dbReference type="InterPro" id="IPR037150">
    <property type="entry name" value="H-NS_C_dom_sf"/>
</dbReference>
<proteinExistence type="inferred from homology"/>
<sequence length="107" mass="12135">MDSDFAQLSEAELASVIESAQKALREKHETKRKEVIAKIKELAASVGVTVEITEPAKPTGRKGSKVPIKYQNPHNLSQKWTGRGMRPKWLQTLLDQGHDIKEFEIRR</sequence>
<dbReference type="RefSeq" id="WP_348758140.1">
    <property type="nucleotide sequence ID" value="NZ_OZ026884.1"/>
</dbReference>
<evidence type="ECO:0000313" key="7">
    <source>
        <dbReference type="EMBL" id="CAL1241637.1"/>
    </source>
</evidence>
<dbReference type="SMART" id="SM00528">
    <property type="entry name" value="HNS"/>
    <property type="match status" value="1"/>
</dbReference>
<evidence type="ECO:0000256" key="1">
    <source>
        <dbReference type="ARBA" id="ARBA00004453"/>
    </source>
</evidence>
<evidence type="ECO:0000256" key="3">
    <source>
        <dbReference type="ARBA" id="ARBA00022490"/>
    </source>
</evidence>
<evidence type="ECO:0000259" key="6">
    <source>
        <dbReference type="SMART" id="SM00528"/>
    </source>
</evidence>
<dbReference type="EMBL" id="OZ026884">
    <property type="protein sequence ID" value="CAL1241637.1"/>
    <property type="molecule type" value="Genomic_DNA"/>
</dbReference>
<accession>A0ABP1CBM2</accession>
<feature type="region of interest" description="Disordered" evidence="5">
    <location>
        <begin position="55"/>
        <end position="82"/>
    </location>
</feature>
<keyword evidence="3" id="KW-0963">Cytoplasm</keyword>
<dbReference type="Pfam" id="PF00816">
    <property type="entry name" value="Histone_HNS"/>
    <property type="match status" value="1"/>
</dbReference>
<keyword evidence="8" id="KW-1185">Reference proteome</keyword>
<dbReference type="GO" id="GO:0003677">
    <property type="term" value="F:DNA binding"/>
    <property type="evidence" value="ECO:0007669"/>
    <property type="project" value="UniProtKB-KW"/>
</dbReference>
<evidence type="ECO:0000256" key="2">
    <source>
        <dbReference type="ARBA" id="ARBA00010610"/>
    </source>
</evidence>
<reference evidence="7 8" key="1">
    <citation type="submission" date="2024-04" db="EMBL/GenBank/DDBJ databases">
        <authorList>
            <person name="Cremers G."/>
        </authorList>
    </citation>
    <scope>NUCLEOTIDE SEQUENCE [LARGE SCALE GENOMIC DNA]</scope>
    <source>
        <strain evidence="7">MeCH1-AG</strain>
    </source>
</reference>